<dbReference type="Proteomes" id="UP000092528">
    <property type="component" value="Chromosome 1"/>
</dbReference>
<dbReference type="RefSeq" id="WP_065545249.1">
    <property type="nucleotide sequence ID" value="NZ_CP016414.1"/>
</dbReference>
<accession>A0A1C7F8J8</accession>
<protein>
    <submittedName>
        <fullName evidence="1">Uncharacterized protein</fullName>
    </submittedName>
</protein>
<proteinExistence type="predicted"/>
<reference evidence="1 2" key="1">
    <citation type="submission" date="2016-07" db="EMBL/GenBank/DDBJ databases">
        <title>Genome sequencing of Vibrio scophthalmi strain VS-05, an isolated from Paralichthys olivaceus.</title>
        <authorList>
            <person name="Han H.-J."/>
        </authorList>
    </citation>
    <scope>NUCLEOTIDE SEQUENCE [LARGE SCALE GENOMIC DNA]</scope>
    <source>
        <strain evidence="1 2">VS-05</strain>
    </source>
</reference>
<organism evidence="1 2">
    <name type="scientific">Vibrio scophthalmi</name>
    <dbReference type="NCBI Taxonomy" id="45658"/>
    <lineage>
        <taxon>Bacteria</taxon>
        <taxon>Pseudomonadati</taxon>
        <taxon>Pseudomonadota</taxon>
        <taxon>Gammaproteobacteria</taxon>
        <taxon>Vibrionales</taxon>
        <taxon>Vibrionaceae</taxon>
        <taxon>Vibrio</taxon>
    </lineage>
</organism>
<keyword evidence="2" id="KW-1185">Reference proteome</keyword>
<dbReference type="PATRIC" id="fig|45658.7.peg.1105"/>
<dbReference type="AlphaFoldDB" id="A0A1C7F8J8"/>
<name>A0A1C7F8J8_9VIBR</name>
<gene>
    <name evidence="1" type="ORF">VSVS05_01135</name>
</gene>
<dbReference type="EMBL" id="CP016414">
    <property type="protein sequence ID" value="ANU36262.1"/>
    <property type="molecule type" value="Genomic_DNA"/>
</dbReference>
<sequence length="163" mass="18095">MSKAILTEIRDSLAEIKAFAMSPAIVAEFTPEQEDQLKRHLKKASLNSGAMQNLVLSESVRPAIKSRDVFDIVSAINILSMSNVDVLHVHVRFSAHVNCFSVHVNPLNSSYTSGIRDDELLNESVWLYEGDSLQRLLAIEGQVTELIIEAREEAEAKAEVETC</sequence>
<evidence type="ECO:0000313" key="1">
    <source>
        <dbReference type="EMBL" id="ANU36262.1"/>
    </source>
</evidence>
<evidence type="ECO:0000313" key="2">
    <source>
        <dbReference type="Proteomes" id="UP000092528"/>
    </source>
</evidence>